<gene>
    <name evidence="1" type="ORF">AVDCRST_MAG56-5148</name>
</gene>
<dbReference type="EMBL" id="CADCTQ010000428">
    <property type="protein sequence ID" value="CAA9297611.1"/>
    <property type="molecule type" value="Genomic_DNA"/>
</dbReference>
<sequence>MLDGRLGCHQCRRIPQPSNSVNFRFKSPGARTPGLFWCPAARPVPVNGGCNRASKAYVRIPAGRVALGKTMEN</sequence>
<evidence type="ECO:0000313" key="1">
    <source>
        <dbReference type="EMBL" id="CAA9297611.1"/>
    </source>
</evidence>
<reference evidence="1" key="1">
    <citation type="submission" date="2020-02" db="EMBL/GenBank/DDBJ databases">
        <authorList>
            <person name="Meier V. D."/>
        </authorList>
    </citation>
    <scope>NUCLEOTIDE SEQUENCE</scope>
    <source>
        <strain evidence="1">AVDCRST_MAG56</strain>
    </source>
</reference>
<accession>A0A6J4K775</accession>
<proteinExistence type="predicted"/>
<dbReference type="AlphaFoldDB" id="A0A6J4K775"/>
<protein>
    <submittedName>
        <fullName evidence="1">Uncharacterized protein</fullName>
    </submittedName>
</protein>
<name>A0A6J4K775_9SPHI</name>
<organism evidence="1">
    <name type="scientific">uncultured Cytophagales bacterium</name>
    <dbReference type="NCBI Taxonomy" id="158755"/>
    <lineage>
        <taxon>Bacteria</taxon>
        <taxon>Pseudomonadati</taxon>
        <taxon>Bacteroidota</taxon>
        <taxon>Sphingobacteriia</taxon>
        <taxon>Sphingobacteriales</taxon>
        <taxon>environmental samples</taxon>
    </lineage>
</organism>